<dbReference type="AlphaFoldDB" id="A0A0P6VYD3"/>
<feature type="transmembrane region" description="Helical" evidence="6">
    <location>
        <begin position="36"/>
        <end position="55"/>
    </location>
</feature>
<evidence type="ECO:0000313" key="8">
    <source>
        <dbReference type="EMBL" id="KPL51767.1"/>
    </source>
</evidence>
<evidence type="ECO:0000256" key="3">
    <source>
        <dbReference type="ARBA" id="ARBA00022692"/>
    </source>
</evidence>
<dbReference type="InterPro" id="IPR051401">
    <property type="entry name" value="GtrA_CellWall_Glycosyl"/>
</dbReference>
<evidence type="ECO:0000256" key="5">
    <source>
        <dbReference type="ARBA" id="ARBA00023136"/>
    </source>
</evidence>
<dbReference type="PANTHER" id="PTHR38459">
    <property type="entry name" value="PROPHAGE BACTOPRENOL-LINKED GLUCOSE TRANSLOCASE HOMOLOG"/>
    <property type="match status" value="1"/>
</dbReference>
<proteinExistence type="inferred from homology"/>
<evidence type="ECO:0000256" key="4">
    <source>
        <dbReference type="ARBA" id="ARBA00022989"/>
    </source>
</evidence>
<keyword evidence="5 6" id="KW-0472">Membrane</keyword>
<feature type="transmembrane region" description="Helical" evidence="6">
    <location>
        <begin position="12"/>
        <end position="30"/>
    </location>
</feature>
<dbReference type="EMBL" id="LJYW01000001">
    <property type="protein sequence ID" value="KPL51767.1"/>
    <property type="molecule type" value="Genomic_DNA"/>
</dbReference>
<keyword evidence="3 6" id="KW-0812">Transmembrane</keyword>
<keyword evidence="4 6" id="KW-1133">Transmembrane helix</keyword>
<dbReference type="RefSeq" id="WP_054357930.1">
    <property type="nucleotide sequence ID" value="NZ_LJYW01000001.1"/>
</dbReference>
<sequence length="127" mass="13568">MLAALSDQFLRYVAVGLAAAVGHYATLIGLVETEAAGPVVGSLAGFIVGGVISYILNRRFTFDSDRSHAGAVPRFALIAGAAFLLTGFLMHALTDWAGIHYMLAQLVTTGIVLIWTFFANRFWTFGA</sequence>
<keyword evidence="9" id="KW-1185">Reference proteome</keyword>
<reference evidence="8 9" key="1">
    <citation type="submission" date="2015-09" db="EMBL/GenBank/DDBJ databases">
        <authorList>
            <person name="Jackson K.R."/>
            <person name="Lunt B.L."/>
            <person name="Fisher J.N.B."/>
            <person name="Gardner A.V."/>
            <person name="Bailey M.E."/>
            <person name="Deus L.M."/>
            <person name="Earl A.S."/>
            <person name="Gibby P.D."/>
            <person name="Hartmann K.A."/>
            <person name="Liu J.E."/>
            <person name="Manci A.M."/>
            <person name="Nielsen D.A."/>
            <person name="Solomon M.B."/>
            <person name="Breakwell D.P."/>
            <person name="Burnett S.H."/>
            <person name="Grose J.H."/>
        </authorList>
    </citation>
    <scope>NUCLEOTIDE SEQUENCE [LARGE SCALE GENOMIC DNA]</scope>
    <source>
        <strain evidence="8 9">16</strain>
    </source>
</reference>
<evidence type="ECO:0000256" key="1">
    <source>
        <dbReference type="ARBA" id="ARBA00004141"/>
    </source>
</evidence>
<feature type="transmembrane region" description="Helical" evidence="6">
    <location>
        <begin position="99"/>
        <end position="118"/>
    </location>
</feature>
<evidence type="ECO:0000256" key="6">
    <source>
        <dbReference type="SAM" id="Phobius"/>
    </source>
</evidence>
<organism evidence="8 9">
    <name type="scientific">Prosthecodimorpha hirschii</name>
    <dbReference type="NCBI Taxonomy" id="665126"/>
    <lineage>
        <taxon>Bacteria</taxon>
        <taxon>Pseudomonadati</taxon>
        <taxon>Pseudomonadota</taxon>
        <taxon>Alphaproteobacteria</taxon>
        <taxon>Hyphomicrobiales</taxon>
        <taxon>Ancalomicrobiaceae</taxon>
        <taxon>Prosthecodimorpha</taxon>
    </lineage>
</organism>
<dbReference type="PANTHER" id="PTHR38459:SF1">
    <property type="entry name" value="PROPHAGE BACTOPRENOL-LINKED GLUCOSE TRANSLOCASE HOMOLOG"/>
    <property type="match status" value="1"/>
</dbReference>
<reference evidence="8 9" key="2">
    <citation type="submission" date="2015-10" db="EMBL/GenBank/DDBJ databases">
        <title>Draft Genome Sequence of Prosthecomicrobium hirschii ATCC 27832.</title>
        <authorList>
            <person name="Daniel J."/>
            <person name="Givan S.A."/>
            <person name="Brun Y.V."/>
            <person name="Brown P.J."/>
        </authorList>
    </citation>
    <scope>NUCLEOTIDE SEQUENCE [LARGE SCALE GENOMIC DNA]</scope>
    <source>
        <strain evidence="8 9">16</strain>
    </source>
</reference>
<dbReference type="Pfam" id="PF04138">
    <property type="entry name" value="GtrA_DPMS_TM"/>
    <property type="match status" value="1"/>
</dbReference>
<evidence type="ECO:0000313" key="9">
    <source>
        <dbReference type="Proteomes" id="UP000048984"/>
    </source>
</evidence>
<gene>
    <name evidence="8" type="ORF">ABB55_05595</name>
</gene>
<evidence type="ECO:0000259" key="7">
    <source>
        <dbReference type="Pfam" id="PF04138"/>
    </source>
</evidence>
<comment type="subcellular location">
    <subcellularLocation>
        <location evidence="1">Membrane</location>
        <topology evidence="1">Multi-pass membrane protein</topology>
    </subcellularLocation>
</comment>
<comment type="similarity">
    <text evidence="2">Belongs to the GtrA family.</text>
</comment>
<dbReference type="STRING" id="665126.ABB55_05595"/>
<feature type="domain" description="GtrA/DPMS transmembrane" evidence="7">
    <location>
        <begin position="11"/>
        <end position="125"/>
    </location>
</feature>
<name>A0A0P6VYD3_9HYPH</name>
<dbReference type="Proteomes" id="UP000048984">
    <property type="component" value="Unassembled WGS sequence"/>
</dbReference>
<comment type="caution">
    <text evidence="8">The sequence shown here is derived from an EMBL/GenBank/DDBJ whole genome shotgun (WGS) entry which is preliminary data.</text>
</comment>
<dbReference type="GO" id="GO:0000271">
    <property type="term" value="P:polysaccharide biosynthetic process"/>
    <property type="evidence" value="ECO:0007669"/>
    <property type="project" value="InterPro"/>
</dbReference>
<accession>A0A0P6VYD3</accession>
<protein>
    <recommendedName>
        <fullName evidence="7">GtrA/DPMS transmembrane domain-containing protein</fullName>
    </recommendedName>
</protein>
<dbReference type="InterPro" id="IPR007267">
    <property type="entry name" value="GtrA_DPMS_TM"/>
</dbReference>
<dbReference type="GO" id="GO:0005886">
    <property type="term" value="C:plasma membrane"/>
    <property type="evidence" value="ECO:0007669"/>
    <property type="project" value="TreeGrafter"/>
</dbReference>
<evidence type="ECO:0000256" key="2">
    <source>
        <dbReference type="ARBA" id="ARBA00009399"/>
    </source>
</evidence>
<feature type="transmembrane region" description="Helical" evidence="6">
    <location>
        <begin position="75"/>
        <end position="93"/>
    </location>
</feature>